<protein>
    <recommendedName>
        <fullName evidence="2">SET domain-containing protein</fullName>
    </recommendedName>
</protein>
<evidence type="ECO:0000256" key="1">
    <source>
        <dbReference type="SAM" id="SignalP"/>
    </source>
</evidence>
<dbReference type="CDD" id="cd20071">
    <property type="entry name" value="SET_SMYD"/>
    <property type="match status" value="1"/>
</dbReference>
<dbReference type="Gene3D" id="2.170.270.10">
    <property type="entry name" value="SET domain"/>
    <property type="match status" value="1"/>
</dbReference>
<keyword evidence="1" id="KW-0732">Signal</keyword>
<dbReference type="EMBL" id="MU864427">
    <property type="protein sequence ID" value="KAK4186272.1"/>
    <property type="molecule type" value="Genomic_DNA"/>
</dbReference>
<dbReference type="PANTHER" id="PTHR47332:SF6">
    <property type="entry name" value="SET DOMAIN-CONTAINING PROTEIN"/>
    <property type="match status" value="1"/>
</dbReference>
<comment type="caution">
    <text evidence="3">The sequence shown here is derived from an EMBL/GenBank/DDBJ whole genome shotgun (WGS) entry which is preliminary data.</text>
</comment>
<feature type="chain" id="PRO_5042968933" description="SET domain-containing protein" evidence="1">
    <location>
        <begin position="21"/>
        <end position="428"/>
    </location>
</feature>
<accession>A0AAN6WTQ0</accession>
<keyword evidence="4" id="KW-1185">Reference proteome</keyword>
<dbReference type="PROSITE" id="PS50280">
    <property type="entry name" value="SET"/>
    <property type="match status" value="1"/>
</dbReference>
<gene>
    <name evidence="3" type="ORF">QBC35DRAFT_554373</name>
</gene>
<dbReference type="Pfam" id="PF00856">
    <property type="entry name" value="SET"/>
    <property type="match status" value="1"/>
</dbReference>
<name>A0AAN6WTQ0_9PEZI</name>
<sequence>MSKFPIASILSLSLVSITHATVQQSICGHGIPKTPVDADATVCIDSEISPPSSPSAWAPWTHIPHCVEAEEEPWCVYTNAGFPRGHGISIITTPDQASDALNILTHAMDKPFFAPEKLYSTTPYEIREIPGKGKGVVATQKIEKGRALLVDYATVLAAAEYPADVMHEEVRELMDAAVDRLGEPERVKTLSRLGRDSEEASEVEDLLLTNSFVVGVGGKDYMGLFADVARFNHDCKPNAFIHFSETTLAMTIWVARDIKAGEEITISYAAAGMVSKERQKTLEEVWGFKCQCTLCSAPKDVLEASDERRQKIRKFQAKVPELAQKGEFHSALEAAEEMFELIETEGLTEQMGDMYEIPARIYYHVGNLEKALEYTLKVKHEINGYGFPGKYGEQKLKILDGVLKRIKSELEKKKNLIFKDEEEKNKTG</sequence>
<evidence type="ECO:0000259" key="2">
    <source>
        <dbReference type="PROSITE" id="PS50280"/>
    </source>
</evidence>
<evidence type="ECO:0000313" key="3">
    <source>
        <dbReference type="EMBL" id="KAK4186272.1"/>
    </source>
</evidence>
<reference evidence="3" key="1">
    <citation type="journal article" date="2023" name="Mol. Phylogenet. Evol.">
        <title>Genome-scale phylogeny and comparative genomics of the fungal order Sordariales.</title>
        <authorList>
            <person name="Hensen N."/>
            <person name="Bonometti L."/>
            <person name="Westerberg I."/>
            <person name="Brannstrom I.O."/>
            <person name="Guillou S."/>
            <person name="Cros-Aarteil S."/>
            <person name="Calhoun S."/>
            <person name="Haridas S."/>
            <person name="Kuo A."/>
            <person name="Mondo S."/>
            <person name="Pangilinan J."/>
            <person name="Riley R."/>
            <person name="LaButti K."/>
            <person name="Andreopoulos B."/>
            <person name="Lipzen A."/>
            <person name="Chen C."/>
            <person name="Yan M."/>
            <person name="Daum C."/>
            <person name="Ng V."/>
            <person name="Clum A."/>
            <person name="Steindorff A."/>
            <person name="Ohm R.A."/>
            <person name="Martin F."/>
            <person name="Silar P."/>
            <person name="Natvig D.O."/>
            <person name="Lalanne C."/>
            <person name="Gautier V."/>
            <person name="Ament-Velasquez S.L."/>
            <person name="Kruys A."/>
            <person name="Hutchinson M.I."/>
            <person name="Powell A.J."/>
            <person name="Barry K."/>
            <person name="Miller A.N."/>
            <person name="Grigoriev I.V."/>
            <person name="Debuchy R."/>
            <person name="Gladieux P."/>
            <person name="Hiltunen Thoren M."/>
            <person name="Johannesson H."/>
        </authorList>
    </citation>
    <scope>NUCLEOTIDE SEQUENCE</scope>
    <source>
        <strain evidence="3">PSN309</strain>
    </source>
</reference>
<dbReference type="PANTHER" id="PTHR47332">
    <property type="entry name" value="SET DOMAIN-CONTAINING PROTEIN 5"/>
    <property type="match status" value="1"/>
</dbReference>
<dbReference type="InterPro" id="IPR001214">
    <property type="entry name" value="SET_dom"/>
</dbReference>
<dbReference type="InterPro" id="IPR053185">
    <property type="entry name" value="SET_domain_protein"/>
</dbReference>
<feature type="domain" description="SET" evidence="2">
    <location>
        <begin position="122"/>
        <end position="269"/>
    </location>
</feature>
<dbReference type="InterPro" id="IPR046341">
    <property type="entry name" value="SET_dom_sf"/>
</dbReference>
<dbReference type="Proteomes" id="UP001302126">
    <property type="component" value="Unassembled WGS sequence"/>
</dbReference>
<dbReference type="AlphaFoldDB" id="A0AAN6WTQ0"/>
<dbReference type="SUPFAM" id="SSF82199">
    <property type="entry name" value="SET domain"/>
    <property type="match status" value="1"/>
</dbReference>
<evidence type="ECO:0000313" key="4">
    <source>
        <dbReference type="Proteomes" id="UP001302126"/>
    </source>
</evidence>
<dbReference type="InterPro" id="IPR011990">
    <property type="entry name" value="TPR-like_helical_dom_sf"/>
</dbReference>
<proteinExistence type="predicted"/>
<dbReference type="SMART" id="SM00317">
    <property type="entry name" value="SET"/>
    <property type="match status" value="1"/>
</dbReference>
<reference evidence="3" key="2">
    <citation type="submission" date="2023-05" db="EMBL/GenBank/DDBJ databases">
        <authorList>
            <consortium name="Lawrence Berkeley National Laboratory"/>
            <person name="Steindorff A."/>
            <person name="Hensen N."/>
            <person name="Bonometti L."/>
            <person name="Westerberg I."/>
            <person name="Brannstrom I.O."/>
            <person name="Guillou S."/>
            <person name="Cros-Aarteil S."/>
            <person name="Calhoun S."/>
            <person name="Haridas S."/>
            <person name="Kuo A."/>
            <person name="Mondo S."/>
            <person name="Pangilinan J."/>
            <person name="Riley R."/>
            <person name="Labutti K."/>
            <person name="Andreopoulos B."/>
            <person name="Lipzen A."/>
            <person name="Chen C."/>
            <person name="Yanf M."/>
            <person name="Daum C."/>
            <person name="Ng V."/>
            <person name="Clum A."/>
            <person name="Ohm R."/>
            <person name="Martin F."/>
            <person name="Silar P."/>
            <person name="Natvig D."/>
            <person name="Lalanne C."/>
            <person name="Gautier V."/>
            <person name="Ament-Velasquez S.L."/>
            <person name="Kruys A."/>
            <person name="Hutchinson M.I."/>
            <person name="Powell A.J."/>
            <person name="Barry K."/>
            <person name="Miller A.N."/>
            <person name="Grigoriev I.V."/>
            <person name="Debuchy R."/>
            <person name="Gladieux P."/>
            <person name="Thoren M.H."/>
            <person name="Johannesson H."/>
        </authorList>
    </citation>
    <scope>NUCLEOTIDE SEQUENCE</scope>
    <source>
        <strain evidence="3">PSN309</strain>
    </source>
</reference>
<feature type="signal peptide" evidence="1">
    <location>
        <begin position="1"/>
        <end position="20"/>
    </location>
</feature>
<organism evidence="3 4">
    <name type="scientific">Podospora australis</name>
    <dbReference type="NCBI Taxonomy" id="1536484"/>
    <lineage>
        <taxon>Eukaryota</taxon>
        <taxon>Fungi</taxon>
        <taxon>Dikarya</taxon>
        <taxon>Ascomycota</taxon>
        <taxon>Pezizomycotina</taxon>
        <taxon>Sordariomycetes</taxon>
        <taxon>Sordariomycetidae</taxon>
        <taxon>Sordariales</taxon>
        <taxon>Podosporaceae</taxon>
        <taxon>Podospora</taxon>
    </lineage>
</organism>
<dbReference type="Gene3D" id="1.25.40.10">
    <property type="entry name" value="Tetratricopeptide repeat domain"/>
    <property type="match status" value="1"/>
</dbReference>